<dbReference type="InterPro" id="IPR057666">
    <property type="entry name" value="DrpA_SLOG"/>
</dbReference>
<dbReference type="PANTHER" id="PTHR43022:SF1">
    <property type="entry name" value="PROTEIN SMF"/>
    <property type="match status" value="1"/>
</dbReference>
<dbReference type="Pfam" id="PF02481">
    <property type="entry name" value="DNA_processg_A"/>
    <property type="match status" value="1"/>
</dbReference>
<dbReference type="SUPFAM" id="SSF102405">
    <property type="entry name" value="MCP/YpsA-like"/>
    <property type="match status" value="1"/>
</dbReference>
<feature type="compositionally biased region" description="Polar residues" evidence="2">
    <location>
        <begin position="320"/>
        <end position="330"/>
    </location>
</feature>
<evidence type="ECO:0000256" key="2">
    <source>
        <dbReference type="SAM" id="MobiDB-lite"/>
    </source>
</evidence>
<proteinExistence type="inferred from homology"/>
<name>A0A2T5EHC2_VIBSP</name>
<evidence type="ECO:0000259" key="3">
    <source>
        <dbReference type="Pfam" id="PF02481"/>
    </source>
</evidence>
<dbReference type="Gene3D" id="3.40.50.450">
    <property type="match status" value="1"/>
</dbReference>
<dbReference type="RefSeq" id="WP_017086253.1">
    <property type="nucleotide sequence ID" value="NZ_CAWNZY010000024.1"/>
</dbReference>
<organism evidence="4 5">
    <name type="scientific">Vibrio splendidus</name>
    <dbReference type="NCBI Taxonomy" id="29497"/>
    <lineage>
        <taxon>Bacteria</taxon>
        <taxon>Pseudomonadati</taxon>
        <taxon>Pseudomonadota</taxon>
        <taxon>Gammaproteobacteria</taxon>
        <taxon>Vibrionales</taxon>
        <taxon>Vibrionaceae</taxon>
        <taxon>Vibrio</taxon>
    </lineage>
</organism>
<protein>
    <submittedName>
        <fullName evidence="4">DNA-processing protein DprA</fullName>
    </submittedName>
</protein>
<reference evidence="4 5" key="1">
    <citation type="submission" date="2017-11" db="EMBL/GenBank/DDBJ databases">
        <title>Population delineation of vibrios coincides with oyster pathogenicity.</title>
        <authorList>
            <person name="Bruto M."/>
            <person name="Labreuche Y."/>
            <person name="James A."/>
            <person name="Piel D."/>
            <person name="Chenivesse S."/>
            <person name="Petton B."/>
            <person name="Polz M.F."/>
            <person name="Le Roux F."/>
        </authorList>
    </citation>
    <scope>NUCLEOTIDE SEQUENCE [LARGE SCALE GENOMIC DNA]</scope>
    <source>
        <strain evidence="4 5">1F_55</strain>
    </source>
</reference>
<evidence type="ECO:0000313" key="4">
    <source>
        <dbReference type="EMBL" id="PTP19229.1"/>
    </source>
</evidence>
<dbReference type="Proteomes" id="UP000244080">
    <property type="component" value="Unassembled WGS sequence"/>
</dbReference>
<sequence length="330" mass="37383">MENEQDYWKAETVAFLALQSIHGIGFRTLYKIAAQKISFRKLIKTDDVEHFEKMLHKKLDDSIKESDESWMQFKLDLWNKGLELARDYTKKNVRIFFHDQDTFPQQLKNTPEPPMWLFVEGNYRTLHQPSIAIVGSRKSTEDGLWLTKYIVSAMANQGLASVSGLADGIDQKAHVESMRFGVPTIAVLGTGIDSNYPRGSEHLRAEIVANGGAIITEYLIGQSYSAHNFVRRNRIQASLAQVTVPVEWKIKSGTAHTVNFTKDYGRFLVMPYLYQSDLENAEIKAVSAYKRGQVFSVPDQSSDLIEFLKQPEESEPSPAQGEQGQLSMDL</sequence>
<comment type="caution">
    <text evidence="4">The sequence shown here is derived from an EMBL/GenBank/DDBJ whole genome shotgun (WGS) entry which is preliminary data.</text>
</comment>
<gene>
    <name evidence="4" type="ORF">CWO36_11125</name>
</gene>
<comment type="similarity">
    <text evidence="1">Belongs to the DprA/Smf family.</text>
</comment>
<dbReference type="PANTHER" id="PTHR43022">
    <property type="entry name" value="PROTEIN SMF"/>
    <property type="match status" value="1"/>
</dbReference>
<feature type="domain" description="Smf/DprA SLOG" evidence="3">
    <location>
        <begin position="95"/>
        <end position="270"/>
    </location>
</feature>
<evidence type="ECO:0000256" key="1">
    <source>
        <dbReference type="ARBA" id="ARBA00006525"/>
    </source>
</evidence>
<accession>A0A2T5EHC2</accession>
<evidence type="ECO:0000313" key="5">
    <source>
        <dbReference type="Proteomes" id="UP000244080"/>
    </source>
</evidence>
<dbReference type="AlphaFoldDB" id="A0A2T5EHC2"/>
<dbReference type="InterPro" id="IPR003488">
    <property type="entry name" value="DprA"/>
</dbReference>
<dbReference type="EMBL" id="PIGA01000015">
    <property type="protein sequence ID" value="PTP19229.1"/>
    <property type="molecule type" value="Genomic_DNA"/>
</dbReference>
<feature type="region of interest" description="Disordered" evidence="2">
    <location>
        <begin position="309"/>
        <end position="330"/>
    </location>
</feature>
<dbReference type="GO" id="GO:0009294">
    <property type="term" value="P:DNA-mediated transformation"/>
    <property type="evidence" value="ECO:0007669"/>
    <property type="project" value="InterPro"/>
</dbReference>